<dbReference type="SUPFAM" id="SSF54285">
    <property type="entry name" value="MoaD/ThiS"/>
    <property type="match status" value="1"/>
</dbReference>
<protein>
    <submittedName>
        <fullName evidence="1">Sulfur carrier protein ThiS</fullName>
    </submittedName>
</protein>
<dbReference type="OrthoDB" id="9800283at2"/>
<accession>A0A3S0JBF2</accession>
<dbReference type="Proteomes" id="UP000267418">
    <property type="component" value="Unassembled WGS sequence"/>
</dbReference>
<dbReference type="PANTHER" id="PTHR34472">
    <property type="entry name" value="SULFUR CARRIER PROTEIN THIS"/>
    <property type="match status" value="1"/>
</dbReference>
<dbReference type="NCBIfam" id="TIGR01683">
    <property type="entry name" value="thiS"/>
    <property type="match status" value="1"/>
</dbReference>
<dbReference type="Gene3D" id="3.10.20.30">
    <property type="match status" value="1"/>
</dbReference>
<evidence type="ECO:0000313" key="2">
    <source>
        <dbReference type="Proteomes" id="UP000267418"/>
    </source>
</evidence>
<dbReference type="InterPro" id="IPR016155">
    <property type="entry name" value="Mopterin_synth/thiamin_S_b"/>
</dbReference>
<gene>
    <name evidence="1" type="primary">thiS</name>
    <name evidence="1" type="ORF">EJP69_04360</name>
</gene>
<dbReference type="AlphaFoldDB" id="A0A3S0JBF2"/>
<dbReference type="RefSeq" id="WP_093195467.1">
    <property type="nucleotide sequence ID" value="NZ_RXOE01000001.1"/>
</dbReference>
<dbReference type="InterPro" id="IPR010035">
    <property type="entry name" value="Thi_S"/>
</dbReference>
<sequence>MTMNILINDKPFALPDHATLTDALAALDATPPFAVAVNREFVPRSAYASRELQPDDRIEVIRPVTGG</sequence>
<proteinExistence type="predicted"/>
<evidence type="ECO:0000313" key="1">
    <source>
        <dbReference type="EMBL" id="RTQ36974.1"/>
    </source>
</evidence>
<dbReference type="Pfam" id="PF02597">
    <property type="entry name" value="ThiS"/>
    <property type="match status" value="1"/>
</dbReference>
<name>A0A3S0JBF2_9BURK</name>
<dbReference type="PANTHER" id="PTHR34472:SF1">
    <property type="entry name" value="SULFUR CARRIER PROTEIN THIS"/>
    <property type="match status" value="1"/>
</dbReference>
<dbReference type="EMBL" id="RXOE01000001">
    <property type="protein sequence ID" value="RTQ36974.1"/>
    <property type="molecule type" value="Genomic_DNA"/>
</dbReference>
<organism evidence="1 2">
    <name type="scientific">Variovorax gossypii</name>
    <dbReference type="NCBI Taxonomy" id="1679495"/>
    <lineage>
        <taxon>Bacteria</taxon>
        <taxon>Pseudomonadati</taxon>
        <taxon>Pseudomonadota</taxon>
        <taxon>Betaproteobacteria</taxon>
        <taxon>Burkholderiales</taxon>
        <taxon>Comamonadaceae</taxon>
        <taxon>Variovorax</taxon>
    </lineage>
</organism>
<dbReference type="InterPro" id="IPR003749">
    <property type="entry name" value="ThiS/MoaD-like"/>
</dbReference>
<reference evidence="1 2" key="1">
    <citation type="submission" date="2018-12" db="EMBL/GenBank/DDBJ databases">
        <title>The genome of Variovorax gossypii DSM 100435.</title>
        <authorList>
            <person name="Gao J."/>
            <person name="Sun J."/>
        </authorList>
    </citation>
    <scope>NUCLEOTIDE SEQUENCE [LARGE SCALE GENOMIC DNA]</scope>
    <source>
        <strain evidence="1 2">DSM 100435</strain>
    </source>
</reference>
<comment type="caution">
    <text evidence="1">The sequence shown here is derived from an EMBL/GenBank/DDBJ whole genome shotgun (WGS) entry which is preliminary data.</text>
</comment>
<dbReference type="CDD" id="cd00565">
    <property type="entry name" value="Ubl_ThiS"/>
    <property type="match status" value="1"/>
</dbReference>
<keyword evidence="2" id="KW-1185">Reference proteome</keyword>
<dbReference type="InterPro" id="IPR012675">
    <property type="entry name" value="Beta-grasp_dom_sf"/>
</dbReference>